<organism evidence="2 3">
    <name type="scientific">Leptospirillum ferrooxidans (strain C2-3)</name>
    <dbReference type="NCBI Taxonomy" id="1162668"/>
    <lineage>
        <taxon>Bacteria</taxon>
        <taxon>Pseudomonadati</taxon>
        <taxon>Nitrospirota</taxon>
        <taxon>Nitrospiria</taxon>
        <taxon>Nitrospirales</taxon>
        <taxon>Nitrospiraceae</taxon>
        <taxon>Leptospirillum</taxon>
    </lineage>
</organism>
<dbReference type="PANTHER" id="PTHR43031">
    <property type="entry name" value="FAD-DEPENDENT OXIDOREDUCTASE"/>
    <property type="match status" value="1"/>
</dbReference>
<dbReference type="SMART" id="SM00450">
    <property type="entry name" value="RHOD"/>
    <property type="match status" value="1"/>
</dbReference>
<dbReference type="Gene3D" id="3.40.250.10">
    <property type="entry name" value="Rhodanese-like domain"/>
    <property type="match status" value="1"/>
</dbReference>
<name>I0IL22_LEPFC</name>
<evidence type="ECO:0000313" key="3">
    <source>
        <dbReference type="Proteomes" id="UP000007382"/>
    </source>
</evidence>
<dbReference type="AlphaFoldDB" id="I0IL22"/>
<reference evidence="3" key="2">
    <citation type="submission" date="2012-03" db="EMBL/GenBank/DDBJ databases">
        <title>The complete genome sequence of the pioneer microbe on fresh volcanic deposit, Leptospirillum ferrooxidans strain C2-3.</title>
        <authorList>
            <person name="Fujimura R."/>
            <person name="Sato Y."/>
            <person name="Nishizawa T."/>
            <person name="Nanba K."/>
            <person name="Oshima K."/>
            <person name="Hattori M."/>
            <person name="Kamijo T."/>
            <person name="Ohta H."/>
        </authorList>
    </citation>
    <scope>NUCLEOTIDE SEQUENCE [LARGE SCALE GENOMIC DNA]</scope>
    <source>
        <strain evidence="3">C2-3</strain>
    </source>
</reference>
<dbReference type="InterPro" id="IPR050229">
    <property type="entry name" value="GlpE_sulfurtransferase"/>
</dbReference>
<gene>
    <name evidence="2" type="ordered locus">LFE_0249</name>
</gene>
<dbReference type="PROSITE" id="PS50206">
    <property type="entry name" value="RHODANESE_3"/>
    <property type="match status" value="1"/>
</dbReference>
<protein>
    <submittedName>
        <fullName evidence="2">Putative rhodanese-like domain protein</fullName>
    </submittedName>
</protein>
<evidence type="ECO:0000259" key="1">
    <source>
        <dbReference type="PROSITE" id="PS50206"/>
    </source>
</evidence>
<dbReference type="PATRIC" id="fig|1162668.3.peg.288"/>
<accession>I0IL22</accession>
<sequence length="114" mass="12701">MFGLFGGGNDLQLDPKELKKRIDAGEELILLDVREDWEHSRVKIPGAKHIPLGQLNRVLGDIHKEATVVVYCHHGARSLQACMAMKKAGYEKVQNLKGGIDAYAIHVDPSLPRY</sequence>
<dbReference type="KEGG" id="lfc:LFE_0249"/>
<dbReference type="HOGENOM" id="CLU_089574_13_3_0"/>
<evidence type="ECO:0000313" key="2">
    <source>
        <dbReference type="EMBL" id="BAM05971.1"/>
    </source>
</evidence>
<dbReference type="Proteomes" id="UP000007382">
    <property type="component" value="Chromosome"/>
</dbReference>
<dbReference type="EMBL" id="AP012342">
    <property type="protein sequence ID" value="BAM05971.1"/>
    <property type="molecule type" value="Genomic_DNA"/>
</dbReference>
<dbReference type="Pfam" id="PF00581">
    <property type="entry name" value="Rhodanese"/>
    <property type="match status" value="1"/>
</dbReference>
<dbReference type="InterPro" id="IPR001763">
    <property type="entry name" value="Rhodanese-like_dom"/>
</dbReference>
<dbReference type="eggNOG" id="COG0607">
    <property type="taxonomic scope" value="Bacteria"/>
</dbReference>
<dbReference type="RefSeq" id="WP_014448464.1">
    <property type="nucleotide sequence ID" value="NC_017094.1"/>
</dbReference>
<keyword evidence="3" id="KW-1185">Reference proteome</keyword>
<dbReference type="SUPFAM" id="SSF52821">
    <property type="entry name" value="Rhodanese/Cell cycle control phosphatase"/>
    <property type="match status" value="1"/>
</dbReference>
<reference evidence="2 3" key="1">
    <citation type="journal article" date="2012" name="J. Bacteriol.">
        <title>Complete Genome Sequence of Leptospirillum ferrooxidans Strain C2-3, Isolated from a Fresh Volcanic Ash Deposit on the Island of Miyake, Japan.</title>
        <authorList>
            <person name="Fujimura R."/>
            <person name="Sato Y."/>
            <person name="Nishizawa T."/>
            <person name="Oshima K."/>
            <person name="Kim S.-W."/>
            <person name="Hattori M."/>
            <person name="Kamijo T."/>
            <person name="Ohta H."/>
        </authorList>
    </citation>
    <scope>NUCLEOTIDE SEQUENCE [LARGE SCALE GENOMIC DNA]</scope>
    <source>
        <strain evidence="2 3">C2-3</strain>
    </source>
</reference>
<dbReference type="STRING" id="1162668.LFE_0249"/>
<dbReference type="InterPro" id="IPR036873">
    <property type="entry name" value="Rhodanese-like_dom_sf"/>
</dbReference>
<proteinExistence type="predicted"/>
<dbReference type="OrthoDB" id="9800872at2"/>
<feature type="domain" description="Rhodanese" evidence="1">
    <location>
        <begin position="24"/>
        <end position="112"/>
    </location>
</feature>
<dbReference type="PANTHER" id="PTHR43031:SF17">
    <property type="entry name" value="SULFURTRANSFERASE YTWF-RELATED"/>
    <property type="match status" value="1"/>
</dbReference>